<gene>
    <name evidence="1" type="ORF">LV85_03386</name>
</gene>
<dbReference type="Proteomes" id="UP000248882">
    <property type="component" value="Unassembled WGS sequence"/>
</dbReference>
<comment type="caution">
    <text evidence="1">The sequence shown here is derived from an EMBL/GenBank/DDBJ whole genome shotgun (WGS) entry which is preliminary data.</text>
</comment>
<evidence type="ECO:0000313" key="1">
    <source>
        <dbReference type="EMBL" id="PZX48896.1"/>
    </source>
</evidence>
<keyword evidence="2" id="KW-1185">Reference proteome</keyword>
<dbReference type="AlphaFoldDB" id="A0A2W7QNN0"/>
<evidence type="ECO:0000313" key="2">
    <source>
        <dbReference type="Proteomes" id="UP000248882"/>
    </source>
</evidence>
<sequence>MAVRTAIWLAKIIFGLKKRQLLYCFKNQIFDLDKRSCYYKIQIDTSGRKEL</sequence>
<name>A0A2W7QNN0_9BACT</name>
<organism evidence="1 2">
    <name type="scientific">Algoriphagus chordae</name>
    <dbReference type="NCBI Taxonomy" id="237019"/>
    <lineage>
        <taxon>Bacteria</taxon>
        <taxon>Pseudomonadati</taxon>
        <taxon>Bacteroidota</taxon>
        <taxon>Cytophagia</taxon>
        <taxon>Cytophagales</taxon>
        <taxon>Cyclobacteriaceae</taxon>
        <taxon>Algoriphagus</taxon>
    </lineage>
</organism>
<accession>A0A2W7QNN0</accession>
<protein>
    <submittedName>
        <fullName evidence="1">Uncharacterized protein</fullName>
    </submittedName>
</protein>
<dbReference type="EMBL" id="QKZT01000017">
    <property type="protein sequence ID" value="PZX48896.1"/>
    <property type="molecule type" value="Genomic_DNA"/>
</dbReference>
<proteinExistence type="predicted"/>
<reference evidence="1 2" key="1">
    <citation type="submission" date="2018-06" db="EMBL/GenBank/DDBJ databases">
        <title>Genomic Encyclopedia of Archaeal and Bacterial Type Strains, Phase II (KMG-II): from individual species to whole genera.</title>
        <authorList>
            <person name="Goeker M."/>
        </authorList>
    </citation>
    <scope>NUCLEOTIDE SEQUENCE [LARGE SCALE GENOMIC DNA]</scope>
    <source>
        <strain evidence="1 2">DSM 19830</strain>
    </source>
</reference>